<evidence type="ECO:0000313" key="2">
    <source>
        <dbReference type="EMBL" id="CAA9320203.1"/>
    </source>
</evidence>
<gene>
    <name evidence="2" type="ORF">AVDCRST_MAG16-760</name>
</gene>
<proteinExistence type="predicted"/>
<evidence type="ECO:0000256" key="1">
    <source>
        <dbReference type="SAM" id="MobiDB-lite"/>
    </source>
</evidence>
<protein>
    <recommendedName>
        <fullName evidence="3">DUF309 domain-containing protein</fullName>
    </recommendedName>
</protein>
<dbReference type="Gene3D" id="1.10.3450.10">
    <property type="entry name" value="TTHA0068-like"/>
    <property type="match status" value="1"/>
</dbReference>
<dbReference type="InterPro" id="IPR005500">
    <property type="entry name" value="DUF309"/>
</dbReference>
<reference evidence="2" key="1">
    <citation type="submission" date="2020-02" db="EMBL/GenBank/DDBJ databases">
        <authorList>
            <person name="Meier V. D."/>
        </authorList>
    </citation>
    <scope>NUCLEOTIDE SEQUENCE</scope>
    <source>
        <strain evidence="2">AVDCRST_MAG16</strain>
    </source>
</reference>
<dbReference type="InterPro" id="IPR023203">
    <property type="entry name" value="TTHA0068_sf"/>
</dbReference>
<dbReference type="PANTHER" id="PTHR34796">
    <property type="entry name" value="EXPRESSED PROTEIN"/>
    <property type="match status" value="1"/>
</dbReference>
<organism evidence="2">
    <name type="scientific">uncultured Frankineae bacterium</name>
    <dbReference type="NCBI Taxonomy" id="437475"/>
    <lineage>
        <taxon>Bacteria</taxon>
        <taxon>Bacillati</taxon>
        <taxon>Actinomycetota</taxon>
        <taxon>Actinomycetes</taxon>
        <taxon>Frankiales</taxon>
        <taxon>environmental samples</taxon>
    </lineage>
</organism>
<dbReference type="EMBL" id="CADCUE010000057">
    <property type="protein sequence ID" value="CAA9320203.1"/>
    <property type="molecule type" value="Genomic_DNA"/>
</dbReference>
<evidence type="ECO:0008006" key="3">
    <source>
        <dbReference type="Google" id="ProtNLM"/>
    </source>
</evidence>
<accession>A0A6J4L044</accession>
<feature type="region of interest" description="Disordered" evidence="1">
    <location>
        <begin position="1"/>
        <end position="27"/>
    </location>
</feature>
<sequence length="143" mass="15272">MSVRRGRDAAGRPVPADSPEAVEPLPEEALPPVEAVALARDLLARGRPFFAHDVLEAAWKAAPAEERALWQGLAQVCVGLTHLQRGNPVGGARLLRRGADRLDEHRATRPGPAYGVDVDRVVRSARTRADAVEAGEPGPALEL</sequence>
<dbReference type="SUPFAM" id="SSF140663">
    <property type="entry name" value="TTHA0068-like"/>
    <property type="match status" value="1"/>
</dbReference>
<name>A0A6J4L044_9ACTN</name>
<dbReference type="AlphaFoldDB" id="A0A6J4L044"/>
<dbReference type="PANTHER" id="PTHR34796:SF1">
    <property type="entry name" value="EXPRESSED PROTEIN"/>
    <property type="match status" value="1"/>
</dbReference>
<dbReference type="Pfam" id="PF03745">
    <property type="entry name" value="DUF309"/>
    <property type="match status" value="1"/>
</dbReference>
<feature type="compositionally biased region" description="Basic and acidic residues" evidence="1">
    <location>
        <begin position="1"/>
        <end position="10"/>
    </location>
</feature>